<dbReference type="AlphaFoldDB" id="A0A4C1Z3V1"/>
<accession>A0A4C1Z3V1</accession>
<comment type="caution">
    <text evidence="1">The sequence shown here is derived from an EMBL/GenBank/DDBJ whole genome shotgun (WGS) entry which is preliminary data.</text>
</comment>
<evidence type="ECO:0000313" key="2">
    <source>
        <dbReference type="Proteomes" id="UP000299102"/>
    </source>
</evidence>
<keyword evidence="2" id="KW-1185">Reference proteome</keyword>
<protein>
    <submittedName>
        <fullName evidence="1">Uncharacterized protein</fullName>
    </submittedName>
</protein>
<proteinExistence type="predicted"/>
<organism evidence="1 2">
    <name type="scientific">Eumeta variegata</name>
    <name type="common">Bagworm moth</name>
    <name type="synonym">Eumeta japonica</name>
    <dbReference type="NCBI Taxonomy" id="151549"/>
    <lineage>
        <taxon>Eukaryota</taxon>
        <taxon>Metazoa</taxon>
        <taxon>Ecdysozoa</taxon>
        <taxon>Arthropoda</taxon>
        <taxon>Hexapoda</taxon>
        <taxon>Insecta</taxon>
        <taxon>Pterygota</taxon>
        <taxon>Neoptera</taxon>
        <taxon>Endopterygota</taxon>
        <taxon>Lepidoptera</taxon>
        <taxon>Glossata</taxon>
        <taxon>Ditrysia</taxon>
        <taxon>Tineoidea</taxon>
        <taxon>Psychidae</taxon>
        <taxon>Oiketicinae</taxon>
        <taxon>Eumeta</taxon>
    </lineage>
</organism>
<evidence type="ECO:0000313" key="1">
    <source>
        <dbReference type="EMBL" id="GBP82280.1"/>
    </source>
</evidence>
<dbReference type="EMBL" id="BGZK01001557">
    <property type="protein sequence ID" value="GBP82280.1"/>
    <property type="molecule type" value="Genomic_DNA"/>
</dbReference>
<sequence>MSECASHMVLYILLDSKQMAEHVSLLPDALDTGLHSRRRTAPSEKETDPVSRLLDIGLSQISPPGTVIQQLSAMSFRLLVYFFAERTNS</sequence>
<gene>
    <name evidence="1" type="ORF">EVAR_86634_1</name>
</gene>
<reference evidence="1 2" key="1">
    <citation type="journal article" date="2019" name="Commun. Biol.">
        <title>The bagworm genome reveals a unique fibroin gene that provides high tensile strength.</title>
        <authorList>
            <person name="Kono N."/>
            <person name="Nakamura H."/>
            <person name="Ohtoshi R."/>
            <person name="Tomita M."/>
            <person name="Numata K."/>
            <person name="Arakawa K."/>
        </authorList>
    </citation>
    <scope>NUCLEOTIDE SEQUENCE [LARGE SCALE GENOMIC DNA]</scope>
</reference>
<name>A0A4C1Z3V1_EUMVA</name>
<dbReference type="Proteomes" id="UP000299102">
    <property type="component" value="Unassembled WGS sequence"/>
</dbReference>